<dbReference type="EMBL" id="AAJCCP010000007">
    <property type="protein sequence ID" value="ECK5213794.1"/>
    <property type="molecule type" value="Genomic_DNA"/>
</dbReference>
<reference evidence="2" key="1">
    <citation type="submission" date="2019-08" db="EMBL/GenBank/DDBJ databases">
        <authorList>
            <consortium name="PulseNet: The National Subtyping Network for Foodborne Disease Surveillance"/>
            <person name="Tarr C.L."/>
            <person name="Trees E."/>
            <person name="Katz L.S."/>
            <person name="Carleton-Romer H.A."/>
            <person name="Stroika S."/>
            <person name="Kucerova Z."/>
            <person name="Roache K.F."/>
            <person name="Sabol A.L."/>
            <person name="Besser J."/>
            <person name="Gerner-Smidt P."/>
        </authorList>
    </citation>
    <scope>NUCLEOTIDE SEQUENCE</scope>
    <source>
        <strain evidence="2">PNUSAS086289</strain>
    </source>
</reference>
<dbReference type="AlphaFoldDB" id="A0A5Y5TC62"/>
<organism evidence="2">
    <name type="scientific">Salmonella enterica</name>
    <name type="common">Salmonella choleraesuis</name>
    <dbReference type="NCBI Taxonomy" id="28901"/>
    <lineage>
        <taxon>Bacteria</taxon>
        <taxon>Pseudomonadati</taxon>
        <taxon>Pseudomonadota</taxon>
        <taxon>Gammaproteobacteria</taxon>
        <taxon>Enterobacterales</taxon>
        <taxon>Enterobacteriaceae</taxon>
        <taxon>Salmonella</taxon>
    </lineage>
</organism>
<name>A0A5Y5TC62_SALER</name>
<proteinExistence type="predicted"/>
<gene>
    <name evidence="2" type="ORF">FRL26_08860</name>
</gene>
<feature type="signal peptide" evidence="1">
    <location>
        <begin position="1"/>
        <end position="25"/>
    </location>
</feature>
<evidence type="ECO:0000256" key="1">
    <source>
        <dbReference type="SAM" id="SignalP"/>
    </source>
</evidence>
<sequence>MFSIKKIFLFLLMCTGVSISSASYANNNHPSQSTIMVFDRKVVGEHVTTVLNQSVDNRYDYTDCDRHASYYCNGVFVTAFDGKDDYWMHPGMYKGKMSLTYFRRDIATKLYNNAGIIFWPEVRLDNELKEIYKANTAFKLFTLCAFPFNAGSNLRAQNGCGAFETPNPPADSEPCQEIGILTAEQWENKYLSEQKSMCGFLLNGTESEKKYYFSNVLDIIKGSKNKWHSTENWNEVIIKDWSSDEPNRIPVMAFFM</sequence>
<dbReference type="RefSeq" id="WP_410002136.1">
    <property type="nucleotide sequence ID" value="NZ_BIMS01000012.1"/>
</dbReference>
<accession>A0A5Y5TC62</accession>
<keyword evidence="1" id="KW-0732">Signal</keyword>
<feature type="chain" id="PRO_5026337956" evidence="1">
    <location>
        <begin position="26"/>
        <end position="256"/>
    </location>
</feature>
<comment type="caution">
    <text evidence="2">The sequence shown here is derived from an EMBL/GenBank/DDBJ whole genome shotgun (WGS) entry which is preliminary data.</text>
</comment>
<protein>
    <submittedName>
        <fullName evidence="2">Uncharacterized protein</fullName>
    </submittedName>
</protein>
<evidence type="ECO:0000313" key="2">
    <source>
        <dbReference type="EMBL" id="ECK5213794.1"/>
    </source>
</evidence>